<evidence type="ECO:0000313" key="1">
    <source>
        <dbReference type="EMBL" id="OMD34830.1"/>
    </source>
</evidence>
<comment type="caution">
    <text evidence="1">The sequence shown here is derived from an EMBL/GenBank/DDBJ whole genome shotgun (WGS) entry which is preliminary data.</text>
</comment>
<dbReference type="AlphaFoldDB" id="A0A1R0XIF7"/>
<accession>A0A1R0XIF7</accession>
<reference evidence="1 2" key="1">
    <citation type="submission" date="2016-10" db="EMBL/GenBank/DDBJ databases">
        <title>Paenibacillus species isolates.</title>
        <authorList>
            <person name="Beno S.M."/>
        </authorList>
    </citation>
    <scope>NUCLEOTIDE SEQUENCE [LARGE SCALE GENOMIC DNA]</scope>
    <source>
        <strain evidence="1 2">FSL H7-0710</strain>
    </source>
</reference>
<name>A0A1R0XIF7_9BACL</name>
<dbReference type="Proteomes" id="UP000187439">
    <property type="component" value="Unassembled WGS sequence"/>
</dbReference>
<gene>
    <name evidence="1" type="ORF">BSK52_28320</name>
</gene>
<evidence type="ECO:0000313" key="2">
    <source>
        <dbReference type="Proteomes" id="UP000187439"/>
    </source>
</evidence>
<dbReference type="EMBL" id="MPTC01000049">
    <property type="protein sequence ID" value="OMD34830.1"/>
    <property type="molecule type" value="Genomic_DNA"/>
</dbReference>
<proteinExistence type="predicted"/>
<protein>
    <submittedName>
        <fullName evidence="1">Uncharacterized protein</fullName>
    </submittedName>
</protein>
<sequence length="129" mass="14747">MIPVSQTGVSPLSREQAFFIDLTRSSEKDASLSVKHTYKKELWFNKINLGNIYINKGAKSMNLVRPLPSIAAGAILWRLRRVMLIRGMLIPSGLNRTARWLLWVIMNRVNAMYTAGKASNYQEISFQIY</sequence>
<organism evidence="1 2">
    <name type="scientific">Paenibacillus odorifer</name>
    <dbReference type="NCBI Taxonomy" id="189426"/>
    <lineage>
        <taxon>Bacteria</taxon>
        <taxon>Bacillati</taxon>
        <taxon>Bacillota</taxon>
        <taxon>Bacilli</taxon>
        <taxon>Bacillales</taxon>
        <taxon>Paenibacillaceae</taxon>
        <taxon>Paenibacillus</taxon>
    </lineage>
</organism>